<dbReference type="PANTHER" id="PTHR43788">
    <property type="entry name" value="DNA2/NAM7 HELICASE FAMILY MEMBER"/>
    <property type="match status" value="1"/>
</dbReference>
<evidence type="ECO:0000256" key="3">
    <source>
        <dbReference type="ARBA" id="ARBA00022806"/>
    </source>
</evidence>
<accession>A0A9W9B5F3</accession>
<name>A0A9W9B5F3_9HYPO</name>
<dbReference type="PANTHER" id="PTHR43788:SF8">
    <property type="entry name" value="DNA-BINDING PROTEIN SMUBP-2"/>
    <property type="match status" value="1"/>
</dbReference>
<evidence type="ECO:0000256" key="1">
    <source>
        <dbReference type="ARBA" id="ARBA00022741"/>
    </source>
</evidence>
<reference evidence="7" key="1">
    <citation type="submission" date="2022-09" db="EMBL/GenBank/DDBJ databases">
        <title>Chromosome-level assembly of Trichoderma breve T069, a fungus used in development of biopesticide product.</title>
        <authorList>
            <person name="Lin R."/>
            <person name="Liu T."/>
        </authorList>
    </citation>
    <scope>NUCLEOTIDE SEQUENCE</scope>
    <source>
        <strain evidence="7">T069</strain>
    </source>
</reference>
<dbReference type="GeneID" id="80871483"/>
<dbReference type="Pfam" id="PF13087">
    <property type="entry name" value="AAA_12"/>
    <property type="match status" value="1"/>
</dbReference>
<keyword evidence="3" id="KW-0347">Helicase</keyword>
<evidence type="ECO:0000256" key="4">
    <source>
        <dbReference type="ARBA" id="ARBA00022840"/>
    </source>
</evidence>
<protein>
    <submittedName>
        <fullName evidence="7">AAA domain-containing protein</fullName>
    </submittedName>
</protein>
<dbReference type="GO" id="GO:0043139">
    <property type="term" value="F:5'-3' DNA helicase activity"/>
    <property type="evidence" value="ECO:0007669"/>
    <property type="project" value="TreeGrafter"/>
</dbReference>
<dbReference type="InterPro" id="IPR041679">
    <property type="entry name" value="DNA2/NAM7-like_C"/>
</dbReference>
<evidence type="ECO:0000259" key="6">
    <source>
        <dbReference type="Pfam" id="PF13087"/>
    </source>
</evidence>
<dbReference type="Gene3D" id="3.40.50.300">
    <property type="entry name" value="P-loop containing nucleotide triphosphate hydrolases"/>
    <property type="match status" value="1"/>
</dbReference>
<feature type="domain" description="DNA2/NAM7 helicase-like C-terminal" evidence="6">
    <location>
        <begin position="34"/>
        <end position="130"/>
    </location>
</feature>
<evidence type="ECO:0000256" key="2">
    <source>
        <dbReference type="ARBA" id="ARBA00022801"/>
    </source>
</evidence>
<gene>
    <name evidence="7" type="ORF">T069G_09585</name>
</gene>
<dbReference type="GO" id="GO:0016787">
    <property type="term" value="F:hydrolase activity"/>
    <property type="evidence" value="ECO:0007669"/>
    <property type="project" value="UniProtKB-KW"/>
</dbReference>
<keyword evidence="2" id="KW-0378">Hydrolase</keyword>
<dbReference type="AlphaFoldDB" id="A0A9W9B5F3"/>
<proteinExistence type="predicted"/>
<evidence type="ECO:0000313" key="7">
    <source>
        <dbReference type="EMBL" id="KAJ4856217.1"/>
    </source>
</evidence>
<dbReference type="EMBL" id="JAOPEN010000006">
    <property type="protein sequence ID" value="KAJ4856217.1"/>
    <property type="molecule type" value="Genomic_DNA"/>
</dbReference>
<dbReference type="InterPro" id="IPR027417">
    <property type="entry name" value="P-loop_NTPase"/>
</dbReference>
<feature type="region of interest" description="Disordered" evidence="5">
    <location>
        <begin position="202"/>
        <end position="280"/>
    </location>
</feature>
<dbReference type="Proteomes" id="UP001140511">
    <property type="component" value="Unassembled WGS sequence"/>
</dbReference>
<dbReference type="InterPro" id="IPR050534">
    <property type="entry name" value="Coronavir_polyprotein_1ab"/>
</dbReference>
<dbReference type="RefSeq" id="XP_056025273.1">
    <property type="nucleotide sequence ID" value="XM_056176795.1"/>
</dbReference>
<keyword evidence="8" id="KW-1185">Reference proteome</keyword>
<evidence type="ECO:0000256" key="5">
    <source>
        <dbReference type="SAM" id="MobiDB-lite"/>
    </source>
</evidence>
<comment type="caution">
    <text evidence="7">The sequence shown here is derived from an EMBL/GenBank/DDBJ whole genome shotgun (WGS) entry which is preliminary data.</text>
</comment>
<evidence type="ECO:0000313" key="8">
    <source>
        <dbReference type="Proteomes" id="UP001140511"/>
    </source>
</evidence>
<sequence>MFSTKSYMDDRFDVERYKSKKGKDKAQDCEDREERIQQFLRSYEWGRILIVTGYREQKRLLLKTLAELPEAEVPPGLVSVRTIDDSPSHQAEAVICDMVRTDKPGFMMEDQRLAVMTTRAQAFIINVGRTDVIKGKDARTLRTIYDYLKDRDAIVKVFGWNEFCSIKADRKDQQETATQDAHKAYMKAITTAYHDYIDEKKKPEVKDESIAGPSAQRVEKGKGPQQEAPIVKGPTPVAGPSTQRVEKNGGPQQKAPVAKGPAVKQSRAKAPSSSTVGLSK</sequence>
<keyword evidence="4" id="KW-0067">ATP-binding</keyword>
<feature type="compositionally biased region" description="Polar residues" evidence="5">
    <location>
        <begin position="271"/>
        <end position="280"/>
    </location>
</feature>
<keyword evidence="1" id="KW-0547">Nucleotide-binding</keyword>
<dbReference type="GO" id="GO:0005524">
    <property type="term" value="F:ATP binding"/>
    <property type="evidence" value="ECO:0007669"/>
    <property type="project" value="UniProtKB-KW"/>
</dbReference>
<organism evidence="7 8">
    <name type="scientific">Trichoderma breve</name>
    <dbReference type="NCBI Taxonomy" id="2034170"/>
    <lineage>
        <taxon>Eukaryota</taxon>
        <taxon>Fungi</taxon>
        <taxon>Dikarya</taxon>
        <taxon>Ascomycota</taxon>
        <taxon>Pezizomycotina</taxon>
        <taxon>Sordariomycetes</taxon>
        <taxon>Hypocreomycetidae</taxon>
        <taxon>Hypocreales</taxon>
        <taxon>Hypocreaceae</taxon>
        <taxon>Trichoderma</taxon>
    </lineage>
</organism>